<gene>
    <name evidence="3" type="ORF">AG1IA_08299</name>
</gene>
<feature type="region of interest" description="Disordered" evidence="1">
    <location>
        <begin position="1"/>
        <end position="30"/>
    </location>
</feature>
<evidence type="ECO:0000313" key="4">
    <source>
        <dbReference type="Proteomes" id="UP000011668"/>
    </source>
</evidence>
<sequence>MMAGVPGKTKEEGEEGWARTGTIPRDSTTTVRTEKEREVYSFSIIVDLVLYICLWIKIVYMTRGRVVVRLQPFSVNYSRYLGLRSTINAMRYDTDRAQSAYTKRSRDDMSQYCSGNVISQPLVQAEEQATRAAKIE</sequence>
<evidence type="ECO:0000256" key="2">
    <source>
        <dbReference type="SAM" id="Phobius"/>
    </source>
</evidence>
<evidence type="ECO:0000256" key="1">
    <source>
        <dbReference type="SAM" id="MobiDB-lite"/>
    </source>
</evidence>
<dbReference type="HOGENOM" id="CLU_1876847_0_0_1"/>
<comment type="caution">
    <text evidence="3">The sequence shown here is derived from an EMBL/GenBank/DDBJ whole genome shotgun (WGS) entry which is preliminary data.</text>
</comment>
<accession>L8WMU6</accession>
<dbReference type="AlphaFoldDB" id="L8WMU6"/>
<organism evidence="3 4">
    <name type="scientific">Thanatephorus cucumeris (strain AG1-IA)</name>
    <name type="common">Rice sheath blight fungus</name>
    <name type="synonym">Rhizoctonia solani</name>
    <dbReference type="NCBI Taxonomy" id="983506"/>
    <lineage>
        <taxon>Eukaryota</taxon>
        <taxon>Fungi</taxon>
        <taxon>Dikarya</taxon>
        <taxon>Basidiomycota</taxon>
        <taxon>Agaricomycotina</taxon>
        <taxon>Agaricomycetes</taxon>
        <taxon>Cantharellales</taxon>
        <taxon>Ceratobasidiaceae</taxon>
        <taxon>Rhizoctonia</taxon>
        <taxon>Rhizoctonia solani AG-1</taxon>
    </lineage>
</organism>
<keyword evidence="2" id="KW-1133">Transmembrane helix</keyword>
<name>L8WMU6_THACA</name>
<keyword evidence="2" id="KW-0812">Transmembrane</keyword>
<dbReference type="EMBL" id="AFRT01002503">
    <property type="protein sequence ID" value="ELU37674.1"/>
    <property type="molecule type" value="Genomic_DNA"/>
</dbReference>
<keyword evidence="4" id="KW-1185">Reference proteome</keyword>
<dbReference type="Proteomes" id="UP000011668">
    <property type="component" value="Unassembled WGS sequence"/>
</dbReference>
<feature type="transmembrane region" description="Helical" evidence="2">
    <location>
        <begin position="39"/>
        <end position="60"/>
    </location>
</feature>
<evidence type="ECO:0000313" key="3">
    <source>
        <dbReference type="EMBL" id="ELU37674.1"/>
    </source>
</evidence>
<protein>
    <submittedName>
        <fullName evidence="3">Uncharacterized protein</fullName>
    </submittedName>
</protein>
<proteinExistence type="predicted"/>
<keyword evidence="2" id="KW-0472">Membrane</keyword>
<reference evidence="3 4" key="1">
    <citation type="journal article" date="2013" name="Nat. Commun.">
        <title>The evolution and pathogenic mechanisms of the rice sheath blight pathogen.</title>
        <authorList>
            <person name="Zheng A."/>
            <person name="Lin R."/>
            <person name="Xu L."/>
            <person name="Qin P."/>
            <person name="Tang C."/>
            <person name="Ai P."/>
            <person name="Zhang D."/>
            <person name="Liu Y."/>
            <person name="Sun Z."/>
            <person name="Feng H."/>
            <person name="Wang Y."/>
            <person name="Chen Y."/>
            <person name="Liang X."/>
            <person name="Fu R."/>
            <person name="Li Q."/>
            <person name="Zhang J."/>
            <person name="Yu X."/>
            <person name="Xie Z."/>
            <person name="Ding L."/>
            <person name="Guan P."/>
            <person name="Tang J."/>
            <person name="Liang Y."/>
            <person name="Wang S."/>
            <person name="Deng Q."/>
            <person name="Li S."/>
            <person name="Zhu J."/>
            <person name="Wang L."/>
            <person name="Liu H."/>
            <person name="Li P."/>
        </authorList>
    </citation>
    <scope>NUCLEOTIDE SEQUENCE [LARGE SCALE GENOMIC DNA]</scope>
    <source>
        <strain evidence="4">AG-1 IA</strain>
    </source>
</reference>